<dbReference type="EMBL" id="JABWDY010036527">
    <property type="protein sequence ID" value="KAF5181151.1"/>
    <property type="molecule type" value="Genomic_DNA"/>
</dbReference>
<comment type="caution">
    <text evidence="6">The sequence shown here is derived from an EMBL/GenBank/DDBJ whole genome shotgun (WGS) entry which is preliminary data.</text>
</comment>
<evidence type="ECO:0000256" key="1">
    <source>
        <dbReference type="ARBA" id="ARBA00008140"/>
    </source>
</evidence>
<dbReference type="SMART" id="SM01179">
    <property type="entry name" value="DUF862"/>
    <property type="match status" value="1"/>
</dbReference>
<dbReference type="GO" id="GO:0016579">
    <property type="term" value="P:protein deubiquitination"/>
    <property type="evidence" value="ECO:0007669"/>
    <property type="project" value="TreeGrafter"/>
</dbReference>
<dbReference type="OrthoDB" id="412286at2759"/>
<evidence type="ECO:0000313" key="6">
    <source>
        <dbReference type="EMBL" id="KAF5181151.1"/>
    </source>
</evidence>
<evidence type="ECO:0000256" key="3">
    <source>
        <dbReference type="ARBA" id="ARBA00022801"/>
    </source>
</evidence>
<keyword evidence="3" id="KW-0378">Hydrolase</keyword>
<dbReference type="AlphaFoldDB" id="A0A7J6V962"/>
<reference evidence="6 7" key="1">
    <citation type="submission" date="2020-06" db="EMBL/GenBank/DDBJ databases">
        <title>Transcriptomic and genomic resources for Thalictrum thalictroides and T. hernandezii: Facilitating candidate gene discovery in an emerging model plant lineage.</title>
        <authorList>
            <person name="Arias T."/>
            <person name="Riano-Pachon D.M."/>
            <person name="Di Stilio V.S."/>
        </authorList>
    </citation>
    <scope>NUCLEOTIDE SEQUENCE [LARGE SCALE GENOMIC DNA]</scope>
    <source>
        <strain evidence="7">cv. WT478/WT964</strain>
        <tissue evidence="6">Leaves</tissue>
    </source>
</reference>
<dbReference type="Pfam" id="PF05903">
    <property type="entry name" value="Peptidase_C97"/>
    <property type="match status" value="1"/>
</dbReference>
<evidence type="ECO:0000313" key="7">
    <source>
        <dbReference type="Proteomes" id="UP000554482"/>
    </source>
</evidence>
<proteinExistence type="inferred from homology"/>
<evidence type="ECO:0000256" key="4">
    <source>
        <dbReference type="SAM" id="MobiDB-lite"/>
    </source>
</evidence>
<feature type="region of interest" description="Disordered" evidence="4">
    <location>
        <begin position="96"/>
        <end position="115"/>
    </location>
</feature>
<dbReference type="Gene3D" id="3.90.1720.30">
    <property type="entry name" value="PPPDE domains"/>
    <property type="match status" value="1"/>
</dbReference>
<dbReference type="PROSITE" id="PS51858">
    <property type="entry name" value="PPPDE"/>
    <property type="match status" value="1"/>
</dbReference>
<evidence type="ECO:0000259" key="5">
    <source>
        <dbReference type="PROSITE" id="PS51858"/>
    </source>
</evidence>
<accession>A0A7J6V962</accession>
<organism evidence="6 7">
    <name type="scientific">Thalictrum thalictroides</name>
    <name type="common">Rue-anemone</name>
    <name type="synonym">Anemone thalictroides</name>
    <dbReference type="NCBI Taxonomy" id="46969"/>
    <lineage>
        <taxon>Eukaryota</taxon>
        <taxon>Viridiplantae</taxon>
        <taxon>Streptophyta</taxon>
        <taxon>Embryophyta</taxon>
        <taxon>Tracheophyta</taxon>
        <taxon>Spermatophyta</taxon>
        <taxon>Magnoliopsida</taxon>
        <taxon>Ranunculales</taxon>
        <taxon>Ranunculaceae</taxon>
        <taxon>Thalictroideae</taxon>
        <taxon>Thalictrum</taxon>
    </lineage>
</organism>
<comment type="similarity">
    <text evidence="1">Belongs to the DeSI family.</text>
</comment>
<gene>
    <name evidence="6" type="ORF">FRX31_029262</name>
</gene>
<dbReference type="GO" id="GO:0101005">
    <property type="term" value="F:deubiquitinase activity"/>
    <property type="evidence" value="ECO:0007669"/>
    <property type="project" value="TreeGrafter"/>
</dbReference>
<evidence type="ECO:0000256" key="2">
    <source>
        <dbReference type="ARBA" id="ARBA00022670"/>
    </source>
</evidence>
<dbReference type="PANTHER" id="PTHR12378">
    <property type="entry name" value="DESUMOYLATING ISOPEPTIDASE"/>
    <property type="match status" value="1"/>
</dbReference>
<dbReference type="InterPro" id="IPR008580">
    <property type="entry name" value="PPPDE_dom"/>
</dbReference>
<name>A0A7J6V962_THATH</name>
<protein>
    <submittedName>
        <fullName evidence="6">Desi-like protein</fullName>
    </submittedName>
</protein>
<keyword evidence="2" id="KW-0645">Protease</keyword>
<keyword evidence="7" id="KW-1185">Reference proteome</keyword>
<dbReference type="PANTHER" id="PTHR12378:SF10">
    <property type="entry name" value="OS04G0548000 PROTEIN"/>
    <property type="match status" value="1"/>
</dbReference>
<sequence length="148" mass="16458">MFVHVSPGNIYLDGLDLEAACVYFSRRYHGDTYHLIAKNCNHFTDDVCTRLTGKHIPGWVNRLAKLGSFCNCLLPESIQVTTAIRHLPDHTVYSDGSESLVSSDEESGDDGSNHHLLTIPNNDILFLKDRPTSEARKRAHVVIGILLG</sequence>
<dbReference type="Proteomes" id="UP000554482">
    <property type="component" value="Unassembled WGS sequence"/>
</dbReference>
<dbReference type="GO" id="GO:0006508">
    <property type="term" value="P:proteolysis"/>
    <property type="evidence" value="ECO:0007669"/>
    <property type="project" value="UniProtKB-KW"/>
</dbReference>
<feature type="domain" description="PPPDE" evidence="5">
    <location>
        <begin position="1"/>
        <end position="78"/>
    </location>
</feature>
<dbReference type="InterPro" id="IPR042266">
    <property type="entry name" value="PPPDE_sf"/>
</dbReference>